<evidence type="ECO:0000256" key="7">
    <source>
        <dbReference type="ARBA" id="ARBA00023242"/>
    </source>
</evidence>
<keyword evidence="5 8" id="KW-0863">Zinc-finger</keyword>
<gene>
    <name evidence="13" type="ORF">Cgig2_011178</name>
</gene>
<feature type="domain" description="CCT" evidence="12">
    <location>
        <begin position="366"/>
        <end position="408"/>
    </location>
</feature>
<dbReference type="InterPro" id="IPR010402">
    <property type="entry name" value="CCT_domain"/>
</dbReference>
<accession>A0A9Q1GKH2</accession>
<dbReference type="PANTHER" id="PTHR31717">
    <property type="entry name" value="ZINC FINGER PROTEIN CONSTANS-LIKE 10"/>
    <property type="match status" value="1"/>
</dbReference>
<dbReference type="PROSITE" id="PS51017">
    <property type="entry name" value="CCT"/>
    <property type="match status" value="1"/>
</dbReference>
<evidence type="ECO:0000256" key="6">
    <source>
        <dbReference type="ARBA" id="ARBA00022833"/>
    </source>
</evidence>
<evidence type="ECO:0000259" key="11">
    <source>
        <dbReference type="PROSITE" id="PS50119"/>
    </source>
</evidence>
<evidence type="ECO:0000256" key="10">
    <source>
        <dbReference type="SAM" id="MobiDB-lite"/>
    </source>
</evidence>
<evidence type="ECO:0000256" key="8">
    <source>
        <dbReference type="PROSITE-ProRule" id="PRU00024"/>
    </source>
</evidence>
<dbReference type="GO" id="GO:0006355">
    <property type="term" value="P:regulation of DNA-templated transcription"/>
    <property type="evidence" value="ECO:0007669"/>
    <property type="project" value="UniProtKB-ARBA"/>
</dbReference>
<evidence type="ECO:0000256" key="4">
    <source>
        <dbReference type="ARBA" id="ARBA00022737"/>
    </source>
</evidence>
<keyword evidence="14" id="KW-1185">Reference proteome</keyword>
<name>A0A9Q1GKH2_9CARY</name>
<proteinExistence type="inferred from homology"/>
<dbReference type="PROSITE" id="PS50119">
    <property type="entry name" value="ZF_BBOX"/>
    <property type="match status" value="1"/>
</dbReference>
<dbReference type="InterPro" id="IPR000315">
    <property type="entry name" value="Znf_B-box"/>
</dbReference>
<sequence length="413" mass="45712">MDSLSSIAAIQPGGQPQPQSPAKCDYCGLNSAVVYCAADSASLCLLCDREIHSANTLSLKHIRVPTRKAAPIDGFLGCPSSAELGSLLGVLPLDEFKDLVVPCSGEEEKEVYGQLGNLERPEEKEEERECVEFGPNTPNICGNVDGFDQLELDIDASKVVQPNMTSSSLVLINGDGNGNGSGGHVEETGDNSFLSNGHGDPLWDFDQSAYPVNQVRDYPWGRSLDIEEVPCSSKRMPEDVNQIECSGIFNSSHSTNDGGIQTLCEQIFANADPSSMTSVGAPPEPKTMVSETFDAKHSFQVMEWHCWRNPITMSQADMEQLAETRGKAMQRYKEKKKTRRQYPFSPFYFCLIRVVSGKSTFLDIKSLDGLICSFCHVNMDRYEKQIRYESRKARAETRKRVKGRFVKTSDTPF</sequence>
<keyword evidence="3" id="KW-0479">Metal-binding</keyword>
<dbReference type="GO" id="GO:0008270">
    <property type="term" value="F:zinc ion binding"/>
    <property type="evidence" value="ECO:0007669"/>
    <property type="project" value="UniProtKB-KW"/>
</dbReference>
<comment type="caution">
    <text evidence="13">The sequence shown here is derived from an EMBL/GenBank/DDBJ whole genome shotgun (WGS) entry which is preliminary data.</text>
</comment>
<evidence type="ECO:0000313" key="14">
    <source>
        <dbReference type="Proteomes" id="UP001153076"/>
    </source>
</evidence>
<protein>
    <submittedName>
        <fullName evidence="13">Uncharacterized protein</fullName>
    </submittedName>
</protein>
<dbReference type="GO" id="GO:0005634">
    <property type="term" value="C:nucleus"/>
    <property type="evidence" value="ECO:0007669"/>
    <property type="project" value="UniProtKB-SubCell"/>
</dbReference>
<feature type="region of interest" description="Disordered" evidence="10">
    <location>
        <begin position="1"/>
        <end position="20"/>
    </location>
</feature>
<comment type="similarity">
    <text evidence="2">Belongs to the CONSTANS family.</text>
</comment>
<keyword evidence="6" id="KW-0862">Zinc</keyword>
<keyword evidence="4" id="KW-0677">Repeat</keyword>
<feature type="compositionally biased region" description="Low complexity" evidence="10">
    <location>
        <begin position="11"/>
        <end position="20"/>
    </location>
</feature>
<keyword evidence="7 9" id="KW-0539">Nucleus</keyword>
<feature type="domain" description="B box-type" evidence="11">
    <location>
        <begin position="19"/>
        <end position="66"/>
    </location>
</feature>
<evidence type="ECO:0000256" key="9">
    <source>
        <dbReference type="PROSITE-ProRule" id="PRU00357"/>
    </source>
</evidence>
<evidence type="ECO:0000256" key="5">
    <source>
        <dbReference type="ARBA" id="ARBA00022771"/>
    </source>
</evidence>
<evidence type="ECO:0000256" key="2">
    <source>
        <dbReference type="ARBA" id="ARBA00010024"/>
    </source>
</evidence>
<dbReference type="Pfam" id="PF00643">
    <property type="entry name" value="zf-B_box"/>
    <property type="match status" value="1"/>
</dbReference>
<reference evidence="13" key="1">
    <citation type="submission" date="2022-04" db="EMBL/GenBank/DDBJ databases">
        <title>Carnegiea gigantea Genome sequencing and assembly v2.</title>
        <authorList>
            <person name="Copetti D."/>
            <person name="Sanderson M.J."/>
            <person name="Burquez A."/>
            <person name="Wojciechowski M.F."/>
        </authorList>
    </citation>
    <scope>NUCLEOTIDE SEQUENCE</scope>
    <source>
        <strain evidence="13">SGP5-SGP5p</strain>
        <tissue evidence="13">Aerial part</tissue>
    </source>
</reference>
<organism evidence="13 14">
    <name type="scientific">Carnegiea gigantea</name>
    <dbReference type="NCBI Taxonomy" id="171969"/>
    <lineage>
        <taxon>Eukaryota</taxon>
        <taxon>Viridiplantae</taxon>
        <taxon>Streptophyta</taxon>
        <taxon>Embryophyta</taxon>
        <taxon>Tracheophyta</taxon>
        <taxon>Spermatophyta</taxon>
        <taxon>Magnoliopsida</taxon>
        <taxon>eudicotyledons</taxon>
        <taxon>Gunneridae</taxon>
        <taxon>Pentapetalae</taxon>
        <taxon>Caryophyllales</taxon>
        <taxon>Cactineae</taxon>
        <taxon>Cactaceae</taxon>
        <taxon>Cactoideae</taxon>
        <taxon>Echinocereeae</taxon>
        <taxon>Carnegiea</taxon>
    </lineage>
</organism>
<dbReference type="InterPro" id="IPR049808">
    <property type="entry name" value="CONSTANS-like_Bbox1"/>
</dbReference>
<comment type="subcellular location">
    <subcellularLocation>
        <location evidence="1 9">Nucleus</location>
    </subcellularLocation>
</comment>
<evidence type="ECO:0000313" key="13">
    <source>
        <dbReference type="EMBL" id="KAJ8422381.1"/>
    </source>
</evidence>
<dbReference type="Pfam" id="PF06203">
    <property type="entry name" value="CCT"/>
    <property type="match status" value="1"/>
</dbReference>
<evidence type="ECO:0000259" key="12">
    <source>
        <dbReference type="PROSITE" id="PS51017"/>
    </source>
</evidence>
<evidence type="ECO:0000256" key="1">
    <source>
        <dbReference type="ARBA" id="ARBA00004123"/>
    </source>
</evidence>
<dbReference type="PANTHER" id="PTHR31717:SF45">
    <property type="entry name" value="ZINC FINGER PROTEIN CONSTANS-LIKE 14-RELATED"/>
    <property type="match status" value="1"/>
</dbReference>
<dbReference type="SMART" id="SM00336">
    <property type="entry name" value="BBOX"/>
    <property type="match status" value="1"/>
</dbReference>
<evidence type="ECO:0000256" key="3">
    <source>
        <dbReference type="ARBA" id="ARBA00022723"/>
    </source>
</evidence>
<dbReference type="OrthoDB" id="153872at2759"/>
<dbReference type="Proteomes" id="UP001153076">
    <property type="component" value="Unassembled WGS sequence"/>
</dbReference>
<dbReference type="CDD" id="cd19821">
    <property type="entry name" value="Bbox1_BBX-like"/>
    <property type="match status" value="1"/>
</dbReference>
<dbReference type="AlphaFoldDB" id="A0A9Q1GKH2"/>
<dbReference type="EMBL" id="JAKOGI010002273">
    <property type="protein sequence ID" value="KAJ8422381.1"/>
    <property type="molecule type" value="Genomic_DNA"/>
</dbReference>